<evidence type="ECO:0000313" key="3">
    <source>
        <dbReference type="Proteomes" id="UP000828390"/>
    </source>
</evidence>
<name>A0A9D4KZR5_DREPO</name>
<keyword evidence="3" id="KW-1185">Reference proteome</keyword>
<organism evidence="2 3">
    <name type="scientific">Dreissena polymorpha</name>
    <name type="common">Zebra mussel</name>
    <name type="synonym">Mytilus polymorpha</name>
    <dbReference type="NCBI Taxonomy" id="45954"/>
    <lineage>
        <taxon>Eukaryota</taxon>
        <taxon>Metazoa</taxon>
        <taxon>Spiralia</taxon>
        <taxon>Lophotrochozoa</taxon>
        <taxon>Mollusca</taxon>
        <taxon>Bivalvia</taxon>
        <taxon>Autobranchia</taxon>
        <taxon>Heteroconchia</taxon>
        <taxon>Euheterodonta</taxon>
        <taxon>Imparidentia</taxon>
        <taxon>Neoheterodontei</taxon>
        <taxon>Myida</taxon>
        <taxon>Dreissenoidea</taxon>
        <taxon>Dreissenidae</taxon>
        <taxon>Dreissena</taxon>
    </lineage>
</organism>
<comment type="caution">
    <text evidence="2">The sequence shown here is derived from an EMBL/GenBank/DDBJ whole genome shotgun (WGS) entry which is preliminary data.</text>
</comment>
<dbReference type="EMBL" id="JAIWYP010000003">
    <property type="protein sequence ID" value="KAH3848649.1"/>
    <property type="molecule type" value="Genomic_DNA"/>
</dbReference>
<reference evidence="2" key="1">
    <citation type="journal article" date="2019" name="bioRxiv">
        <title>The Genome of the Zebra Mussel, Dreissena polymorpha: A Resource for Invasive Species Research.</title>
        <authorList>
            <person name="McCartney M.A."/>
            <person name="Auch B."/>
            <person name="Kono T."/>
            <person name="Mallez S."/>
            <person name="Zhang Y."/>
            <person name="Obille A."/>
            <person name="Becker A."/>
            <person name="Abrahante J.E."/>
            <person name="Garbe J."/>
            <person name="Badalamenti J.P."/>
            <person name="Herman A."/>
            <person name="Mangelson H."/>
            <person name="Liachko I."/>
            <person name="Sullivan S."/>
            <person name="Sone E.D."/>
            <person name="Koren S."/>
            <person name="Silverstein K.A.T."/>
            <person name="Beckman K.B."/>
            <person name="Gohl D.M."/>
        </authorList>
    </citation>
    <scope>NUCLEOTIDE SEQUENCE</scope>
    <source>
        <strain evidence="2">Duluth1</strain>
        <tissue evidence="2">Whole animal</tissue>
    </source>
</reference>
<dbReference type="AlphaFoldDB" id="A0A9D4KZR5"/>
<proteinExistence type="predicted"/>
<dbReference type="Proteomes" id="UP000828390">
    <property type="component" value="Unassembled WGS sequence"/>
</dbReference>
<gene>
    <name evidence="2" type="ORF">DPMN_091029</name>
</gene>
<reference evidence="2" key="2">
    <citation type="submission" date="2020-11" db="EMBL/GenBank/DDBJ databases">
        <authorList>
            <person name="McCartney M.A."/>
            <person name="Auch B."/>
            <person name="Kono T."/>
            <person name="Mallez S."/>
            <person name="Becker A."/>
            <person name="Gohl D.M."/>
            <person name="Silverstein K.A.T."/>
            <person name="Koren S."/>
            <person name="Bechman K.B."/>
            <person name="Herman A."/>
            <person name="Abrahante J.E."/>
            <person name="Garbe J."/>
        </authorList>
    </citation>
    <scope>NUCLEOTIDE SEQUENCE</scope>
    <source>
        <strain evidence="2">Duluth1</strain>
        <tissue evidence="2">Whole animal</tissue>
    </source>
</reference>
<accession>A0A9D4KZR5</accession>
<protein>
    <submittedName>
        <fullName evidence="2">Uncharacterized protein</fullName>
    </submittedName>
</protein>
<feature type="region of interest" description="Disordered" evidence="1">
    <location>
        <begin position="1"/>
        <end position="20"/>
    </location>
</feature>
<evidence type="ECO:0000256" key="1">
    <source>
        <dbReference type="SAM" id="MobiDB-lite"/>
    </source>
</evidence>
<sequence>MVNIQTKQDNASSEVSGTNDQKLQVAGKALDNLLSAPADKEISTHGDTSFMDPRTILTIKSVYHKATHITYNFSLKRPNAAAGIRAKRKWRPGGNSCPQSIRGPPVPRYLHRRMGGAPTCDSFTIVSAPVR</sequence>
<evidence type="ECO:0000313" key="2">
    <source>
        <dbReference type="EMBL" id="KAH3848649.1"/>
    </source>
</evidence>